<dbReference type="InterPro" id="IPR036390">
    <property type="entry name" value="WH_DNA-bd_sf"/>
</dbReference>
<organism evidence="2 3">
    <name type="scientific">Picrophilus torridus (strain ATCC 700027 / DSM 9790 / JCM 10055 / NBRC 100828 / KAW 2/3)</name>
    <dbReference type="NCBI Taxonomy" id="1122961"/>
    <lineage>
        <taxon>Archaea</taxon>
        <taxon>Methanobacteriati</taxon>
        <taxon>Thermoplasmatota</taxon>
        <taxon>Thermoplasmata</taxon>
        <taxon>Thermoplasmatales</taxon>
        <taxon>Picrophilaceae</taxon>
        <taxon>Picrophilus</taxon>
    </lineage>
</organism>
<dbReference type="SUPFAM" id="SSF46785">
    <property type="entry name" value="Winged helix' DNA-binding domain"/>
    <property type="match status" value="1"/>
</dbReference>
<protein>
    <submittedName>
        <fullName evidence="2">Iron (Metal) dependent repressor, DtxR family</fullName>
    </submittedName>
</protein>
<dbReference type="RefSeq" id="WP_084272923.1">
    <property type="nucleotide sequence ID" value="NZ_FWYE01000003.1"/>
</dbReference>
<gene>
    <name evidence="2" type="ORF">SAMN02745355_1111</name>
</gene>
<proteinExistence type="predicted"/>
<dbReference type="GO" id="GO:0046983">
    <property type="term" value="F:protein dimerization activity"/>
    <property type="evidence" value="ECO:0007669"/>
    <property type="project" value="InterPro"/>
</dbReference>
<reference evidence="2 3" key="1">
    <citation type="submission" date="2017-04" db="EMBL/GenBank/DDBJ databases">
        <authorList>
            <person name="Varghese N."/>
            <person name="Submissions S."/>
        </authorList>
    </citation>
    <scope>NUCLEOTIDE SEQUENCE [LARGE SCALE GENOMIC DNA]</scope>
    <source>
        <strain evidence="2 3">DSM 9789</strain>
    </source>
</reference>
<dbReference type="GO" id="GO:0046914">
    <property type="term" value="F:transition metal ion binding"/>
    <property type="evidence" value="ECO:0007669"/>
    <property type="project" value="InterPro"/>
</dbReference>
<feature type="domain" description="Iron dependent repressor metal binding and dimerisation" evidence="1">
    <location>
        <begin position="62"/>
        <end position="130"/>
    </location>
</feature>
<sequence length="131" mass="14743">MEITKKERDCIVKIKELSGSFPPRLSDLAVGLNIKPPTAIELLERLERKGLIKKEHGMIILTDNGNNEYSKIMLAHRTYETLLSMSGVSTEDACLQAEKIDYLMEPESMRHVLKSLGSPEKCPHGKPIPKE</sequence>
<dbReference type="EMBL" id="FWYE01000003">
    <property type="protein sequence ID" value="SMD31188.1"/>
    <property type="molecule type" value="Genomic_DNA"/>
</dbReference>
<accession>A0A8G2FXD9</accession>
<dbReference type="InterPro" id="IPR022689">
    <property type="entry name" value="Iron_dep_repressor"/>
</dbReference>
<evidence type="ECO:0000313" key="2">
    <source>
        <dbReference type="EMBL" id="SMD31188.1"/>
    </source>
</evidence>
<dbReference type="InterPro" id="IPR036388">
    <property type="entry name" value="WH-like_DNA-bd_sf"/>
</dbReference>
<name>A0A8G2FXD9_PICTO</name>
<dbReference type="SMART" id="SM00529">
    <property type="entry name" value="HTH_DTXR"/>
    <property type="match status" value="1"/>
</dbReference>
<dbReference type="PANTHER" id="PTHR33238:SF7">
    <property type="entry name" value="IRON-DEPENDENT TRANSCRIPTIONAL REGULATOR"/>
    <property type="match status" value="1"/>
</dbReference>
<dbReference type="AlphaFoldDB" id="A0A8G2FXD9"/>
<dbReference type="InterPro" id="IPR050536">
    <property type="entry name" value="DtxR_MntR_Metal-Reg"/>
</dbReference>
<keyword evidence="3" id="KW-1185">Reference proteome</keyword>
<dbReference type="Pfam" id="PF02742">
    <property type="entry name" value="Fe_dep_repr_C"/>
    <property type="match status" value="1"/>
</dbReference>
<evidence type="ECO:0000259" key="1">
    <source>
        <dbReference type="Pfam" id="PF02742"/>
    </source>
</evidence>
<dbReference type="Proteomes" id="UP000192315">
    <property type="component" value="Unassembled WGS sequence"/>
</dbReference>
<dbReference type="Gene3D" id="1.10.10.10">
    <property type="entry name" value="Winged helix-like DNA-binding domain superfamily/Winged helix DNA-binding domain"/>
    <property type="match status" value="1"/>
</dbReference>
<dbReference type="PANTHER" id="PTHR33238">
    <property type="entry name" value="IRON (METAL) DEPENDENT REPRESSOR, DTXR FAMILY"/>
    <property type="match status" value="1"/>
</dbReference>
<dbReference type="InterPro" id="IPR036421">
    <property type="entry name" value="Fe_dep_repressor_sf"/>
</dbReference>
<dbReference type="GO" id="GO:0003700">
    <property type="term" value="F:DNA-binding transcription factor activity"/>
    <property type="evidence" value="ECO:0007669"/>
    <property type="project" value="InterPro"/>
</dbReference>
<dbReference type="InterPro" id="IPR001367">
    <property type="entry name" value="Fe_dep_repressor"/>
</dbReference>
<comment type="caution">
    <text evidence="2">The sequence shown here is derived from an EMBL/GenBank/DDBJ whole genome shotgun (WGS) entry which is preliminary data.</text>
</comment>
<dbReference type="SUPFAM" id="SSF47979">
    <property type="entry name" value="Iron-dependent repressor protein, dimerization domain"/>
    <property type="match status" value="1"/>
</dbReference>
<evidence type="ECO:0000313" key="3">
    <source>
        <dbReference type="Proteomes" id="UP000192315"/>
    </source>
</evidence>